<gene>
    <name evidence="3" type="ORF">SAMN05216574_13324</name>
</gene>
<accession>A0A1I2MT33</accession>
<dbReference type="Proteomes" id="UP000198589">
    <property type="component" value="Unassembled WGS sequence"/>
</dbReference>
<protein>
    <submittedName>
        <fullName evidence="3">Anti-sigma-K factor rskA</fullName>
    </submittedName>
</protein>
<keyword evidence="1" id="KW-1133">Transmembrane helix</keyword>
<feature type="transmembrane region" description="Helical" evidence="1">
    <location>
        <begin position="108"/>
        <end position="129"/>
    </location>
</feature>
<organism evidence="3 4">
    <name type="scientific">Blastococcus tunisiensis</name>
    <dbReference type="NCBI Taxonomy" id="1798228"/>
    <lineage>
        <taxon>Bacteria</taxon>
        <taxon>Bacillati</taxon>
        <taxon>Actinomycetota</taxon>
        <taxon>Actinomycetes</taxon>
        <taxon>Geodermatophilales</taxon>
        <taxon>Geodermatophilaceae</taxon>
        <taxon>Blastococcus</taxon>
    </lineage>
</organism>
<keyword evidence="1" id="KW-0812">Transmembrane</keyword>
<evidence type="ECO:0000256" key="1">
    <source>
        <dbReference type="SAM" id="Phobius"/>
    </source>
</evidence>
<evidence type="ECO:0000259" key="2">
    <source>
        <dbReference type="Pfam" id="PF10099"/>
    </source>
</evidence>
<evidence type="ECO:0000313" key="3">
    <source>
        <dbReference type="EMBL" id="SFF92251.1"/>
    </source>
</evidence>
<keyword evidence="1" id="KW-0472">Membrane</keyword>
<dbReference type="OrthoDB" id="4328740at2"/>
<proteinExistence type="predicted"/>
<reference evidence="4" key="1">
    <citation type="submission" date="2016-10" db="EMBL/GenBank/DDBJ databases">
        <authorList>
            <person name="Varghese N."/>
            <person name="Submissions S."/>
        </authorList>
    </citation>
    <scope>NUCLEOTIDE SEQUENCE [LARGE SCALE GENOMIC DNA]</scope>
    <source>
        <strain evidence="4">DSM 46838</strain>
    </source>
</reference>
<keyword evidence="4" id="KW-1185">Reference proteome</keyword>
<evidence type="ECO:0000313" key="4">
    <source>
        <dbReference type="Proteomes" id="UP000198589"/>
    </source>
</evidence>
<sequence length="245" mass="25093">MQHCTPEQLALAALREPLPADDADHLAGCEPCRTEVASLQRAVDAVAVPQLAAPGAPVAPPPGVWAGIAAATGVSATPRTEVARQAPPAPEAPRQAEVLPFRSRRRPVLLVAAAVLTGAVVGAGAVAVVQGQDGGEAVTAVALDPLADNEASGRAQVIEQSDGSRVVEVDLDAPQLDDGYYEIWLIDRDVVGMVPLGVVRPGSQTFELPAGLDLGEFPLVDVSVEPLDGDPTHSGVSVARGELDA</sequence>
<dbReference type="Pfam" id="PF10099">
    <property type="entry name" value="RskA_C"/>
    <property type="match status" value="1"/>
</dbReference>
<dbReference type="AlphaFoldDB" id="A0A1I2MT33"/>
<dbReference type="InterPro" id="IPR018764">
    <property type="entry name" value="RskA_C"/>
</dbReference>
<feature type="domain" description="Anti-sigma K factor RskA C-terminal" evidence="2">
    <location>
        <begin position="110"/>
        <end position="235"/>
    </location>
</feature>
<dbReference type="EMBL" id="FOND01000033">
    <property type="protein sequence ID" value="SFF92251.1"/>
    <property type="molecule type" value="Genomic_DNA"/>
</dbReference>
<name>A0A1I2MT33_9ACTN</name>
<dbReference type="RefSeq" id="WP_092203901.1">
    <property type="nucleotide sequence ID" value="NZ_FOND01000033.1"/>
</dbReference>
<dbReference type="STRING" id="1798228.SAMN05216574_13324"/>
<dbReference type="GO" id="GO:0005886">
    <property type="term" value="C:plasma membrane"/>
    <property type="evidence" value="ECO:0007669"/>
    <property type="project" value="InterPro"/>
</dbReference>